<evidence type="ECO:0000256" key="3">
    <source>
        <dbReference type="ARBA" id="ARBA00022692"/>
    </source>
</evidence>
<evidence type="ECO:0000256" key="6">
    <source>
        <dbReference type="ARBA" id="ARBA00022892"/>
    </source>
</evidence>
<comment type="similarity">
    <text evidence="10">Belongs to the WD repeat SEC12 family.</text>
</comment>
<dbReference type="AlphaFoldDB" id="A0A9P4I6N3"/>
<dbReference type="InterPro" id="IPR015943">
    <property type="entry name" value="WD40/YVTN_repeat-like_dom_sf"/>
</dbReference>
<protein>
    <recommendedName>
        <fullName evidence="10">Guanine nucleotide-exchange factor SEC12</fullName>
    </recommendedName>
</protein>
<evidence type="ECO:0000313" key="12">
    <source>
        <dbReference type="EMBL" id="KAF2093923.1"/>
    </source>
</evidence>
<dbReference type="GO" id="GO:0005085">
    <property type="term" value="F:guanyl-nucleotide exchange factor activity"/>
    <property type="evidence" value="ECO:0007669"/>
    <property type="project" value="InterPro"/>
</dbReference>
<feature type="compositionally biased region" description="Basic and acidic residues" evidence="11">
    <location>
        <begin position="588"/>
        <end position="609"/>
    </location>
</feature>
<keyword evidence="7 10" id="KW-0653">Protein transport</keyword>
<dbReference type="GO" id="GO:0005789">
    <property type="term" value="C:endoplasmic reticulum membrane"/>
    <property type="evidence" value="ECO:0007669"/>
    <property type="project" value="UniProtKB-SubCell"/>
</dbReference>
<evidence type="ECO:0000256" key="7">
    <source>
        <dbReference type="ARBA" id="ARBA00022927"/>
    </source>
</evidence>
<keyword evidence="8 10" id="KW-1133">Transmembrane helix</keyword>
<gene>
    <name evidence="12" type="ORF">NA57DRAFT_47290</name>
</gene>
<accession>A0A9P4I6N3</accession>
<comment type="subcellular location">
    <subcellularLocation>
        <location evidence="10">Endoplasmic reticulum membrane</location>
        <topology evidence="10">Single-pass type II membrane protein</topology>
    </subcellularLocation>
    <subcellularLocation>
        <location evidence="10">Golgi apparatus membrane</location>
        <topology evidence="10">Single-pass type II membrane protein</topology>
    </subcellularLocation>
</comment>
<dbReference type="GO" id="GO:0006888">
    <property type="term" value="P:endoplasmic reticulum to Golgi vesicle-mediated transport"/>
    <property type="evidence" value="ECO:0007669"/>
    <property type="project" value="UniProtKB-UniRule"/>
</dbReference>
<feature type="compositionally biased region" description="Low complexity" evidence="11">
    <location>
        <begin position="406"/>
        <end position="416"/>
    </location>
</feature>
<keyword evidence="1 10" id="KW-0813">Transport</keyword>
<dbReference type="PANTHER" id="PTHR23284">
    <property type="entry name" value="PROLACTIN REGULATORY ELEMENT BINDING PROTEIN"/>
    <property type="match status" value="1"/>
</dbReference>
<evidence type="ECO:0000256" key="2">
    <source>
        <dbReference type="ARBA" id="ARBA00022574"/>
    </source>
</evidence>
<sequence>MPQPVSFAKTTLSYPIYAADFDPYGRGYLVVGGGGGESKTGTLLDVSNPAEISTSAELELSTDEDSVSCIANLASKDGLIALTGINSGSKDVEAGKNEHFRAFQIDYPRRAERGSPKKGKSKSPGARKEVEGRISLVSKTSVFKPAESPKKETYQRIIRLSPAKRASGGGSKRLGAIATGFAKESEVIVFNATTVAPTERDIVTRISPRRNAEAEDLDLVEQKDGEFRLAFATEYDVYAQDIEYDFNQRRPRKQLKEPEKVYSVPPPDTFEGPGRPKFRALRFLTRNHVLLLANLPSKKGAELLILKLYPNGTGEVVLRKRLARHVKATTGMDVCALDPDPVTGARQIVVAVAGQDSSVSIFTLDYHGTKSDSLSTFRAFSVTKDVHPFQITKIVLSPFHAPGSPPSSTSSPNSSPKKNRKEQEQQSKKLGRQHIHLATTSMGNTVVVDTLPLQPIPTSDKSTRYILSSARSSAIQTGASALVVGVVMLVCLLLFQSYLAITYPDSAIGQLRFDQYIPQPLRDAVGNLAPPGSRRFAVVHDVEDMITHPLDSRRRIKDLLHHLSSRSAAASSEPAAAVVVRPSEPDADSEHPDSASLETEVHPNEESVLRKDGDAKRWDQLSHREKEWWRRRLIAAGAWAVEEGETVLQGIFFSSFAGAIGDIVAEALR</sequence>
<evidence type="ECO:0000256" key="9">
    <source>
        <dbReference type="ARBA" id="ARBA00023136"/>
    </source>
</evidence>
<name>A0A9P4I6N3_9PEZI</name>
<feature type="compositionally biased region" description="Low complexity" evidence="11">
    <location>
        <begin position="567"/>
        <end position="582"/>
    </location>
</feature>
<dbReference type="GO" id="GO:0003400">
    <property type="term" value="P:regulation of COPII vesicle coating"/>
    <property type="evidence" value="ECO:0007669"/>
    <property type="project" value="UniProtKB-UniRule"/>
</dbReference>
<keyword evidence="4 10" id="KW-0677">Repeat</keyword>
<dbReference type="GO" id="GO:0015031">
    <property type="term" value="P:protein transport"/>
    <property type="evidence" value="ECO:0007669"/>
    <property type="project" value="UniProtKB-KW"/>
</dbReference>
<evidence type="ECO:0000256" key="11">
    <source>
        <dbReference type="SAM" id="MobiDB-lite"/>
    </source>
</evidence>
<keyword evidence="9 10" id="KW-0472">Membrane</keyword>
<keyword evidence="2 10" id="KW-0853">WD repeat</keyword>
<dbReference type="GO" id="GO:0000139">
    <property type="term" value="C:Golgi membrane"/>
    <property type="evidence" value="ECO:0007669"/>
    <property type="project" value="UniProtKB-SubCell"/>
</dbReference>
<dbReference type="EMBL" id="ML978136">
    <property type="protein sequence ID" value="KAF2093923.1"/>
    <property type="molecule type" value="Genomic_DNA"/>
</dbReference>
<feature type="region of interest" description="Disordered" evidence="11">
    <location>
        <begin position="103"/>
        <end position="131"/>
    </location>
</feature>
<dbReference type="Proteomes" id="UP000799772">
    <property type="component" value="Unassembled WGS sequence"/>
</dbReference>
<evidence type="ECO:0000256" key="5">
    <source>
        <dbReference type="ARBA" id="ARBA00022824"/>
    </source>
</evidence>
<dbReference type="PANTHER" id="PTHR23284:SF0">
    <property type="entry name" value="PROLACTIN REGULATORY ELEMENT-BINDING PROTEIN"/>
    <property type="match status" value="1"/>
</dbReference>
<comment type="function">
    <text evidence="10">Guanine nucleotide-exchange factor (GEF) required for the formation or budding of transport vesicles from the ER.</text>
</comment>
<reference evidence="12" key="1">
    <citation type="journal article" date="2020" name="Stud. Mycol.">
        <title>101 Dothideomycetes genomes: a test case for predicting lifestyles and emergence of pathogens.</title>
        <authorList>
            <person name="Haridas S."/>
            <person name="Albert R."/>
            <person name="Binder M."/>
            <person name="Bloem J."/>
            <person name="Labutti K."/>
            <person name="Salamov A."/>
            <person name="Andreopoulos B."/>
            <person name="Baker S."/>
            <person name="Barry K."/>
            <person name="Bills G."/>
            <person name="Bluhm B."/>
            <person name="Cannon C."/>
            <person name="Castanera R."/>
            <person name="Culley D."/>
            <person name="Daum C."/>
            <person name="Ezra D."/>
            <person name="Gonzalez J."/>
            <person name="Henrissat B."/>
            <person name="Kuo A."/>
            <person name="Liang C."/>
            <person name="Lipzen A."/>
            <person name="Lutzoni F."/>
            <person name="Magnuson J."/>
            <person name="Mondo S."/>
            <person name="Nolan M."/>
            <person name="Ohm R."/>
            <person name="Pangilinan J."/>
            <person name="Park H.-J."/>
            <person name="Ramirez L."/>
            <person name="Alfaro M."/>
            <person name="Sun H."/>
            <person name="Tritt A."/>
            <person name="Yoshinaga Y."/>
            <person name="Zwiers L.-H."/>
            <person name="Turgeon B."/>
            <person name="Goodwin S."/>
            <person name="Spatafora J."/>
            <person name="Crous P."/>
            <person name="Grigoriev I."/>
        </authorList>
    </citation>
    <scope>NUCLEOTIDE SEQUENCE</scope>
    <source>
        <strain evidence="12">CBS 133067</strain>
    </source>
</reference>
<keyword evidence="5 10" id="KW-0256">Endoplasmic reticulum</keyword>
<organism evidence="12 13">
    <name type="scientific">Rhizodiscina lignyota</name>
    <dbReference type="NCBI Taxonomy" id="1504668"/>
    <lineage>
        <taxon>Eukaryota</taxon>
        <taxon>Fungi</taxon>
        <taxon>Dikarya</taxon>
        <taxon>Ascomycota</taxon>
        <taxon>Pezizomycotina</taxon>
        <taxon>Dothideomycetes</taxon>
        <taxon>Pleosporomycetidae</taxon>
        <taxon>Aulographales</taxon>
        <taxon>Rhizodiscinaceae</taxon>
        <taxon>Rhizodiscina</taxon>
    </lineage>
</organism>
<feature type="transmembrane region" description="Helical" evidence="10">
    <location>
        <begin position="479"/>
        <end position="501"/>
    </location>
</feature>
<proteinExistence type="inferred from homology"/>
<dbReference type="OrthoDB" id="16538at2759"/>
<evidence type="ECO:0000313" key="13">
    <source>
        <dbReference type="Proteomes" id="UP000799772"/>
    </source>
</evidence>
<keyword evidence="3 10" id="KW-0812">Transmembrane</keyword>
<dbReference type="Gene3D" id="2.130.10.10">
    <property type="entry name" value="YVTN repeat-like/Quinoprotein amine dehydrogenase"/>
    <property type="match status" value="1"/>
</dbReference>
<feature type="region of interest" description="Disordered" evidence="11">
    <location>
        <begin position="398"/>
        <end position="431"/>
    </location>
</feature>
<dbReference type="InterPro" id="IPR045260">
    <property type="entry name" value="Sec12-like"/>
</dbReference>
<evidence type="ECO:0000256" key="1">
    <source>
        <dbReference type="ARBA" id="ARBA00022448"/>
    </source>
</evidence>
<keyword evidence="6" id="KW-0931">ER-Golgi transport</keyword>
<keyword evidence="13" id="KW-1185">Reference proteome</keyword>
<evidence type="ECO:0000256" key="4">
    <source>
        <dbReference type="ARBA" id="ARBA00022737"/>
    </source>
</evidence>
<evidence type="ECO:0000256" key="10">
    <source>
        <dbReference type="RuleBase" id="RU369019"/>
    </source>
</evidence>
<feature type="region of interest" description="Disordered" evidence="11">
    <location>
        <begin position="567"/>
        <end position="609"/>
    </location>
</feature>
<comment type="caution">
    <text evidence="12">The sequence shown here is derived from an EMBL/GenBank/DDBJ whole genome shotgun (WGS) entry which is preliminary data.</text>
</comment>
<feature type="compositionally biased region" description="Basic and acidic residues" evidence="11">
    <location>
        <begin position="103"/>
        <end position="115"/>
    </location>
</feature>
<evidence type="ECO:0000256" key="8">
    <source>
        <dbReference type="ARBA" id="ARBA00022989"/>
    </source>
</evidence>